<evidence type="ECO:0000313" key="3">
    <source>
        <dbReference type="EMBL" id="KIC60252.1"/>
    </source>
</evidence>
<dbReference type="InterPro" id="IPR007060">
    <property type="entry name" value="FtsL/DivIC"/>
</dbReference>
<comment type="caution">
    <text evidence="3">The sequence shown here is derived from an EMBL/GenBank/DDBJ whole genome shotgun (WGS) entry which is preliminary data.</text>
</comment>
<feature type="transmembrane region" description="Helical" evidence="2">
    <location>
        <begin position="38"/>
        <end position="59"/>
    </location>
</feature>
<protein>
    <submittedName>
        <fullName evidence="3">Septum formation initiator</fullName>
    </submittedName>
</protein>
<gene>
    <name evidence="3" type="ORF">RM52_02360</name>
</gene>
<evidence type="ECO:0000256" key="2">
    <source>
        <dbReference type="SAM" id="Phobius"/>
    </source>
</evidence>
<dbReference type="EMBL" id="JWSZ01000001">
    <property type="protein sequence ID" value="KIC60252.1"/>
    <property type="molecule type" value="Genomic_DNA"/>
</dbReference>
<dbReference type="Proteomes" id="UP000031202">
    <property type="component" value="Unassembled WGS sequence"/>
</dbReference>
<dbReference type="Pfam" id="PF04977">
    <property type="entry name" value="DivIC"/>
    <property type="match status" value="1"/>
</dbReference>
<reference evidence="3 4" key="1">
    <citation type="submission" date="2014-12" db="EMBL/GenBank/DDBJ databases">
        <title>Genome sequencing of Microbacterium hominis TPW29.</title>
        <authorList>
            <person name="Tan P.W."/>
            <person name="Chan K.-G."/>
        </authorList>
    </citation>
    <scope>NUCLEOTIDE SEQUENCE [LARGE SCALE GENOMIC DNA]</scope>
    <source>
        <strain evidence="3 4">TPW29</strain>
    </source>
</reference>
<dbReference type="AlphaFoldDB" id="A0A0B4CV46"/>
<evidence type="ECO:0000256" key="1">
    <source>
        <dbReference type="SAM" id="MobiDB-lite"/>
    </source>
</evidence>
<feature type="compositionally biased region" description="Low complexity" evidence="1">
    <location>
        <begin position="10"/>
        <end position="23"/>
    </location>
</feature>
<evidence type="ECO:0000313" key="4">
    <source>
        <dbReference type="Proteomes" id="UP000031202"/>
    </source>
</evidence>
<keyword evidence="2" id="KW-0472">Membrane</keyword>
<dbReference type="RefSeq" id="WP_039412282.1">
    <property type="nucleotide sequence ID" value="NZ_JWSZ01000001.1"/>
</dbReference>
<name>A0A0B4CV46_9MICO</name>
<keyword evidence="2" id="KW-0812">Transmembrane</keyword>
<sequence>MTREGAERTAPAPSSASRPSRASRGAGRVDVRAWAGGIRFSAFTVIMLGLVVLAVFTLVPTVGTYLGQRQQIAALAHSVQVSEADVAALQQQKDRWNDPAYVSSQARERLYYVRPGEVVYLVDNDLPATAMPPSQAAVSAQVQETRTDWMAQFVRSVAGAGLAQTAAVPPVAPAR</sequence>
<organism evidence="3 4">
    <name type="scientific">Microbacterium hominis</name>
    <dbReference type="NCBI Taxonomy" id="162426"/>
    <lineage>
        <taxon>Bacteria</taxon>
        <taxon>Bacillati</taxon>
        <taxon>Actinomycetota</taxon>
        <taxon>Actinomycetes</taxon>
        <taxon>Micrococcales</taxon>
        <taxon>Microbacteriaceae</taxon>
        <taxon>Microbacterium</taxon>
    </lineage>
</organism>
<feature type="region of interest" description="Disordered" evidence="1">
    <location>
        <begin position="1"/>
        <end position="23"/>
    </location>
</feature>
<keyword evidence="2" id="KW-1133">Transmembrane helix</keyword>
<accession>A0A0B4CV46</accession>
<proteinExistence type="predicted"/>